<evidence type="ECO:0000256" key="4">
    <source>
        <dbReference type="ARBA" id="ARBA00023008"/>
    </source>
</evidence>
<dbReference type="SUPFAM" id="SSF57879">
    <property type="entry name" value="Zinc domain conserved in yeast copper-regulated transcription factors"/>
    <property type="match status" value="1"/>
</dbReference>
<keyword evidence="4" id="KW-0186">Copper</keyword>
<gene>
    <name evidence="10" type="ORF">N7541_004986</name>
</gene>
<evidence type="ECO:0000259" key="9">
    <source>
        <dbReference type="PROSITE" id="PS50073"/>
    </source>
</evidence>
<keyword evidence="7" id="KW-0539">Nucleus</keyword>
<dbReference type="GO" id="GO:0006878">
    <property type="term" value="P:intracellular copper ion homeostasis"/>
    <property type="evidence" value="ECO:0007669"/>
    <property type="project" value="TreeGrafter"/>
</dbReference>
<comment type="subcellular location">
    <subcellularLocation>
        <location evidence="1">Nucleus</location>
    </subcellularLocation>
</comment>
<feature type="domain" description="Copper-fist" evidence="9">
    <location>
        <begin position="1"/>
        <end position="45"/>
    </location>
</feature>
<dbReference type="GO" id="GO:0006879">
    <property type="term" value="P:intracellular iron ion homeostasis"/>
    <property type="evidence" value="ECO:0007669"/>
    <property type="project" value="TreeGrafter"/>
</dbReference>
<comment type="caution">
    <text evidence="10">The sequence shown here is derived from an EMBL/GenBank/DDBJ whole genome shotgun (WGS) entry which is preliminary data.</text>
</comment>
<dbReference type="PROSITE" id="PS50073">
    <property type="entry name" value="COPPER_FIST_2"/>
    <property type="match status" value="1"/>
</dbReference>
<reference evidence="10" key="2">
    <citation type="journal article" date="2023" name="IMA Fungus">
        <title>Comparative genomic study of the Penicillium genus elucidates a diverse pangenome and 15 lateral gene transfer events.</title>
        <authorList>
            <person name="Petersen C."/>
            <person name="Sorensen T."/>
            <person name="Nielsen M.R."/>
            <person name="Sondergaard T.E."/>
            <person name="Sorensen J.L."/>
            <person name="Fitzpatrick D.A."/>
            <person name="Frisvad J.C."/>
            <person name="Nielsen K.L."/>
        </authorList>
    </citation>
    <scope>NUCLEOTIDE SEQUENCE</scope>
    <source>
        <strain evidence="10">IBT 35675</strain>
    </source>
</reference>
<dbReference type="GO" id="GO:0000981">
    <property type="term" value="F:DNA-binding transcription factor activity, RNA polymerase II-specific"/>
    <property type="evidence" value="ECO:0007669"/>
    <property type="project" value="TreeGrafter"/>
</dbReference>
<dbReference type="Pfam" id="PF00649">
    <property type="entry name" value="Copper-fist"/>
    <property type="match status" value="1"/>
</dbReference>
<dbReference type="GO" id="GO:0045944">
    <property type="term" value="P:positive regulation of transcription by RNA polymerase II"/>
    <property type="evidence" value="ECO:0007669"/>
    <property type="project" value="TreeGrafter"/>
</dbReference>
<dbReference type="GO" id="GO:0005507">
    <property type="term" value="F:copper ion binding"/>
    <property type="evidence" value="ECO:0007669"/>
    <property type="project" value="InterPro"/>
</dbReference>
<feature type="compositionally biased region" description="Low complexity" evidence="8">
    <location>
        <begin position="101"/>
        <end position="118"/>
    </location>
</feature>
<name>A0A9W9RCR7_PENBR</name>
<dbReference type="SMART" id="SM01090">
    <property type="entry name" value="Copper-fist"/>
    <property type="match status" value="1"/>
</dbReference>
<dbReference type="GO" id="GO:0000978">
    <property type="term" value="F:RNA polymerase II cis-regulatory region sequence-specific DNA binding"/>
    <property type="evidence" value="ECO:0007669"/>
    <property type="project" value="TreeGrafter"/>
</dbReference>
<proteinExistence type="predicted"/>
<dbReference type="InterPro" id="IPR001083">
    <property type="entry name" value="Cu_fist_DNA-bd_dom"/>
</dbReference>
<dbReference type="EMBL" id="JAPZBR010000003">
    <property type="protein sequence ID" value="KAJ5357828.1"/>
    <property type="molecule type" value="Genomic_DNA"/>
</dbReference>
<accession>A0A9W9RCR7</accession>
<evidence type="ECO:0000256" key="5">
    <source>
        <dbReference type="ARBA" id="ARBA00023015"/>
    </source>
</evidence>
<evidence type="ECO:0000313" key="10">
    <source>
        <dbReference type="EMBL" id="KAJ5357828.1"/>
    </source>
</evidence>
<feature type="region of interest" description="Disordered" evidence="8">
    <location>
        <begin position="84"/>
        <end position="156"/>
    </location>
</feature>
<dbReference type="GO" id="GO:0005634">
    <property type="term" value="C:nucleus"/>
    <property type="evidence" value="ECO:0007669"/>
    <property type="project" value="UniProtKB-SubCell"/>
</dbReference>
<dbReference type="AlphaFoldDB" id="A0A9W9RCR7"/>
<evidence type="ECO:0000256" key="1">
    <source>
        <dbReference type="ARBA" id="ARBA00004123"/>
    </source>
</evidence>
<feature type="region of interest" description="Disordered" evidence="8">
    <location>
        <begin position="171"/>
        <end position="198"/>
    </location>
</feature>
<evidence type="ECO:0000256" key="8">
    <source>
        <dbReference type="SAM" id="MobiDB-lite"/>
    </source>
</evidence>
<feature type="compositionally biased region" description="Low complexity" evidence="8">
    <location>
        <begin position="139"/>
        <end position="153"/>
    </location>
</feature>
<keyword evidence="5" id="KW-0805">Transcription regulation</keyword>
<protein>
    <recommendedName>
        <fullName evidence="9">Copper-fist domain-containing protein</fullName>
    </recommendedName>
</protein>
<sequence>MLIDGKKWACEACIRGHRVTSCKHHGEINSLHRPLIRIKRKGRPFATCTVCNATPCTAPIEHARAKRDAELKCPKKASNARLYPRHHSTNGFLPIAPRPGPGSASASASASVSRSNSVNEKEKASNKVKSRSGSKQDAVDVVPSRSASSASSVGKTPVYHDAVGAGDWSGSEGSFSGYESSGRTVSFSVPRGQSDSTQTLQVAQSSALPHSAPGSLCDYPTFTGAESTAVNGLFDSAYSLLPSTSAVLESQSAQTMPMVSPLEEVNPFEFPLDPTLALGYSDLEDMNMDLGLPTVEGAFHVEDWSRYMWSAETGFEHLDTGFPLAQ</sequence>
<evidence type="ECO:0000256" key="2">
    <source>
        <dbReference type="ARBA" id="ARBA00022723"/>
    </source>
</evidence>
<keyword evidence="11" id="KW-1185">Reference proteome</keyword>
<keyword evidence="3" id="KW-0862">Zinc</keyword>
<keyword evidence="6" id="KW-0804">Transcription</keyword>
<dbReference type="PANTHER" id="PTHR28088">
    <property type="entry name" value="TRANSCRIPTIONAL ACTIVATOR HAA1-RELATED"/>
    <property type="match status" value="1"/>
</dbReference>
<dbReference type="Proteomes" id="UP001148299">
    <property type="component" value="Unassembled WGS sequence"/>
</dbReference>
<reference evidence="10" key="1">
    <citation type="submission" date="2022-12" db="EMBL/GenBank/DDBJ databases">
        <authorList>
            <person name="Petersen C."/>
        </authorList>
    </citation>
    <scope>NUCLEOTIDE SEQUENCE</scope>
    <source>
        <strain evidence="10">IBT 35675</strain>
    </source>
</reference>
<dbReference type="InterPro" id="IPR036395">
    <property type="entry name" value="Cu_fist_DNA-bd_dom_sf"/>
</dbReference>
<dbReference type="FunFam" id="3.90.430.10:FF:000001">
    <property type="entry name" value="Copper fist DNA-binding protein"/>
    <property type="match status" value="1"/>
</dbReference>
<feature type="compositionally biased region" description="Low complexity" evidence="8">
    <location>
        <begin position="171"/>
        <end position="182"/>
    </location>
</feature>
<evidence type="ECO:0000313" key="11">
    <source>
        <dbReference type="Proteomes" id="UP001148299"/>
    </source>
</evidence>
<evidence type="ECO:0000256" key="6">
    <source>
        <dbReference type="ARBA" id="ARBA00023163"/>
    </source>
</evidence>
<dbReference type="PANTHER" id="PTHR28088:SF5">
    <property type="entry name" value="TRANSCRIPTIONAL ACTIVATOR HAA1-RELATED"/>
    <property type="match status" value="1"/>
</dbReference>
<dbReference type="Gene3D" id="3.90.430.10">
    <property type="entry name" value="Copper fist DNA-binding domain"/>
    <property type="match status" value="1"/>
</dbReference>
<organism evidence="10 11">
    <name type="scientific">Penicillium brevicompactum</name>
    <dbReference type="NCBI Taxonomy" id="5074"/>
    <lineage>
        <taxon>Eukaryota</taxon>
        <taxon>Fungi</taxon>
        <taxon>Dikarya</taxon>
        <taxon>Ascomycota</taxon>
        <taxon>Pezizomycotina</taxon>
        <taxon>Eurotiomycetes</taxon>
        <taxon>Eurotiomycetidae</taxon>
        <taxon>Eurotiales</taxon>
        <taxon>Aspergillaceae</taxon>
        <taxon>Penicillium</taxon>
    </lineage>
</organism>
<feature type="compositionally biased region" description="Polar residues" evidence="8">
    <location>
        <begin position="183"/>
        <end position="198"/>
    </location>
</feature>
<keyword evidence="2" id="KW-0479">Metal-binding</keyword>
<dbReference type="InterPro" id="IPR051763">
    <property type="entry name" value="Copper_Homeo_Regul"/>
</dbReference>
<evidence type="ECO:0000256" key="3">
    <source>
        <dbReference type="ARBA" id="ARBA00022833"/>
    </source>
</evidence>
<dbReference type="SMART" id="SM00412">
    <property type="entry name" value="Cu_FIST"/>
    <property type="match status" value="1"/>
</dbReference>
<evidence type="ECO:0000256" key="7">
    <source>
        <dbReference type="ARBA" id="ARBA00023242"/>
    </source>
</evidence>